<dbReference type="SMART" id="SM00642">
    <property type="entry name" value="Aamy"/>
    <property type="match status" value="1"/>
</dbReference>
<feature type="domain" description="Glycosyl hydrolase family 13 catalytic" evidence="2">
    <location>
        <begin position="25"/>
        <end position="422"/>
    </location>
</feature>
<dbReference type="RefSeq" id="WP_114676569.1">
    <property type="nucleotide sequence ID" value="NZ_CP031188.1"/>
</dbReference>
<dbReference type="OrthoDB" id="9806009at2"/>
<feature type="chain" id="PRO_5017054414" evidence="1">
    <location>
        <begin position="20"/>
        <end position="511"/>
    </location>
</feature>
<name>A0A345H896_9FLAO</name>
<dbReference type="SUPFAM" id="SSF51011">
    <property type="entry name" value="Glycosyl hydrolase domain"/>
    <property type="match status" value="1"/>
</dbReference>
<dbReference type="InterPro" id="IPR013780">
    <property type="entry name" value="Glyco_hydro_b"/>
</dbReference>
<evidence type="ECO:0000256" key="1">
    <source>
        <dbReference type="SAM" id="SignalP"/>
    </source>
</evidence>
<dbReference type="Gene3D" id="3.20.20.80">
    <property type="entry name" value="Glycosidases"/>
    <property type="match status" value="1"/>
</dbReference>
<dbReference type="SUPFAM" id="SSF51445">
    <property type="entry name" value="(Trans)glycosidases"/>
    <property type="match status" value="1"/>
</dbReference>
<keyword evidence="1" id="KW-0732">Signal</keyword>
<dbReference type="InterPro" id="IPR045857">
    <property type="entry name" value="O16G_dom_2"/>
</dbReference>
<dbReference type="KEGG" id="fat:DVK85_00580"/>
<evidence type="ECO:0000313" key="4">
    <source>
        <dbReference type="Proteomes" id="UP000253951"/>
    </source>
</evidence>
<dbReference type="Proteomes" id="UP000253951">
    <property type="component" value="Chromosome"/>
</dbReference>
<dbReference type="InterPro" id="IPR006047">
    <property type="entry name" value="GH13_cat_dom"/>
</dbReference>
<dbReference type="Pfam" id="PF00128">
    <property type="entry name" value="Alpha-amylase"/>
    <property type="match status" value="2"/>
</dbReference>
<feature type="signal peptide" evidence="1">
    <location>
        <begin position="1"/>
        <end position="19"/>
    </location>
</feature>
<gene>
    <name evidence="3" type="ORF">DVK85_00580</name>
</gene>
<dbReference type="EMBL" id="CP031188">
    <property type="protein sequence ID" value="AXG72806.1"/>
    <property type="molecule type" value="Genomic_DNA"/>
</dbReference>
<evidence type="ECO:0000313" key="3">
    <source>
        <dbReference type="EMBL" id="AXG72806.1"/>
    </source>
</evidence>
<proteinExistence type="predicted"/>
<dbReference type="Gene3D" id="2.60.40.1180">
    <property type="entry name" value="Golgi alpha-mannosidase II"/>
    <property type="match status" value="1"/>
</dbReference>
<dbReference type="AlphaFoldDB" id="A0A345H896"/>
<sequence>MKKIVLLFSLFCLSAPLSAQEVMYEIFTRSFFDSNNDGYGDLKGVEQKLDELYKLGVTSIVLSPIYQSSFYHNYYADSFEKIDTTYGNWADYKALIKAVHLRRMKIYQDVQLNYVSGKHVWYKDSYRNPNSQYSGYISYTDKQNKKPIFLKNIELHSTYNDNKEQVVAVNLTSPDVQKYFLKQLSDLIYINEDAMGKDGVDGFRFIGMGNGYPSQGATGQGLKTFWKPLIEGLKKVNPKLEVIALQSGKDKYGSDCFTVANADRVYANPLREAITTFDKKKIIAAADSTFTTLPKDKQPIVFLEIPETDRFSSLEGITIDKLRVAAALNLLIGGVPSIYYGQEIGMHGRQFEVEVDGQIIPVRQSYKWYADTITKGAALWYLNNAPWKDKDPMIPNDGFSLEEQQKTPNSLFDFYKELIKLRRRQPAIGLGNYSRVANTNDNVIAFTKIGGNQKVLVMINLSGSQQVVSIADDSLPLNKLQLIMGSANYNFPKGGRTLILPPYWVQVWRMM</sequence>
<organism evidence="3 4">
    <name type="scientific">Flavobacterium arcticum</name>
    <dbReference type="NCBI Taxonomy" id="1784713"/>
    <lineage>
        <taxon>Bacteria</taxon>
        <taxon>Pseudomonadati</taxon>
        <taxon>Bacteroidota</taxon>
        <taxon>Flavobacteriia</taxon>
        <taxon>Flavobacteriales</taxon>
        <taxon>Flavobacteriaceae</taxon>
        <taxon>Flavobacterium</taxon>
    </lineage>
</organism>
<dbReference type="PANTHER" id="PTHR10357">
    <property type="entry name" value="ALPHA-AMYLASE FAMILY MEMBER"/>
    <property type="match status" value="1"/>
</dbReference>
<protein>
    <submittedName>
        <fullName evidence="3">DUF3459 domain-containing protein</fullName>
    </submittedName>
</protein>
<accession>A0A345H896</accession>
<keyword evidence="4" id="KW-1185">Reference proteome</keyword>
<dbReference type="GO" id="GO:0005975">
    <property type="term" value="P:carbohydrate metabolic process"/>
    <property type="evidence" value="ECO:0007669"/>
    <property type="project" value="InterPro"/>
</dbReference>
<dbReference type="Gene3D" id="3.90.400.10">
    <property type="entry name" value="Oligo-1,6-glucosidase, Domain 2"/>
    <property type="match status" value="1"/>
</dbReference>
<evidence type="ECO:0000259" key="2">
    <source>
        <dbReference type="SMART" id="SM00642"/>
    </source>
</evidence>
<reference evidence="3 4" key="1">
    <citation type="submission" date="2018-07" db="EMBL/GenBank/DDBJ databases">
        <title>Complete genome sequence of Flavobacterium arcticum type strain SM1502T.</title>
        <authorList>
            <person name="Li Y."/>
            <person name="Li D.-D."/>
        </authorList>
    </citation>
    <scope>NUCLEOTIDE SEQUENCE [LARGE SCALE GENOMIC DNA]</scope>
    <source>
        <strain evidence="3 4">SM1502</strain>
    </source>
</reference>
<dbReference type="InterPro" id="IPR017853">
    <property type="entry name" value="GH"/>
</dbReference>